<keyword evidence="2" id="KW-1185">Reference proteome</keyword>
<sequence length="134" mass="14815">MEQDMLAGKLAEVDAQLAGVHAKLQSAAQMESAELDAAIAQTREETAQCAHALAERLRHSRAHQVGEIADAFEEIREIVRRVQTEVRRGDESGEEMQLLFAEYAMDFAMQAARHALLVALEAIRDEQRKGSAAE</sequence>
<evidence type="ECO:0000313" key="2">
    <source>
        <dbReference type="Proteomes" id="UP001491552"/>
    </source>
</evidence>
<protein>
    <recommendedName>
        <fullName evidence="3">HPt domain-containing protein</fullName>
    </recommendedName>
</protein>
<reference evidence="1 2" key="1">
    <citation type="submission" date="2024-03" db="EMBL/GenBank/DDBJ databases">
        <title>Human intestinal bacterial collection.</title>
        <authorList>
            <person name="Pauvert C."/>
            <person name="Hitch T.C.A."/>
            <person name="Clavel T."/>
        </authorList>
    </citation>
    <scope>NUCLEOTIDE SEQUENCE [LARGE SCALE GENOMIC DNA]</scope>
    <source>
        <strain evidence="1 2">CLA-AA-H192</strain>
    </source>
</reference>
<evidence type="ECO:0008006" key="3">
    <source>
        <dbReference type="Google" id="ProtNLM"/>
    </source>
</evidence>
<organism evidence="1 2">
    <name type="scientific">Faecousia intestinalis</name>
    <dbReference type="NCBI Taxonomy" id="3133167"/>
    <lineage>
        <taxon>Bacteria</taxon>
        <taxon>Bacillati</taxon>
        <taxon>Bacillota</taxon>
        <taxon>Clostridia</taxon>
        <taxon>Eubacteriales</taxon>
        <taxon>Oscillospiraceae</taxon>
        <taxon>Faecousia</taxon>
    </lineage>
</organism>
<gene>
    <name evidence="1" type="ORF">WMO66_06935</name>
</gene>
<dbReference type="Proteomes" id="UP001491552">
    <property type="component" value="Unassembled WGS sequence"/>
</dbReference>
<evidence type="ECO:0000313" key="1">
    <source>
        <dbReference type="EMBL" id="MEQ2510980.1"/>
    </source>
</evidence>
<comment type="caution">
    <text evidence="1">The sequence shown here is derived from an EMBL/GenBank/DDBJ whole genome shotgun (WGS) entry which is preliminary data.</text>
</comment>
<proteinExistence type="predicted"/>
<dbReference type="EMBL" id="JBBMFF010000205">
    <property type="protein sequence ID" value="MEQ2510980.1"/>
    <property type="molecule type" value="Genomic_DNA"/>
</dbReference>
<accession>A0ABV1G6E8</accession>
<dbReference type="RefSeq" id="WP_349135676.1">
    <property type="nucleotide sequence ID" value="NZ_JBBMFF010000205.1"/>
</dbReference>
<name>A0ABV1G6E8_9FIRM</name>